<evidence type="ECO:0000313" key="4">
    <source>
        <dbReference type="Proteomes" id="UP001164286"/>
    </source>
</evidence>
<keyword evidence="4" id="KW-1185">Reference proteome</keyword>
<dbReference type="Proteomes" id="UP001164286">
    <property type="component" value="Unassembled WGS sequence"/>
</dbReference>
<dbReference type="EMBL" id="JAKWFO010000004">
    <property type="protein sequence ID" value="KAI9637490.1"/>
    <property type="molecule type" value="Genomic_DNA"/>
</dbReference>
<dbReference type="InterPro" id="IPR024655">
    <property type="entry name" value="Asl1_glyco_hydro_catalytic"/>
</dbReference>
<name>A0AA38HC10_9TREE</name>
<dbReference type="Gene3D" id="3.20.20.80">
    <property type="entry name" value="Glycosidases"/>
    <property type="match status" value="1"/>
</dbReference>
<organism evidence="3 4">
    <name type="scientific">Dioszegia hungarica</name>
    <dbReference type="NCBI Taxonomy" id="4972"/>
    <lineage>
        <taxon>Eukaryota</taxon>
        <taxon>Fungi</taxon>
        <taxon>Dikarya</taxon>
        <taxon>Basidiomycota</taxon>
        <taxon>Agaricomycotina</taxon>
        <taxon>Tremellomycetes</taxon>
        <taxon>Tremellales</taxon>
        <taxon>Bulleribasidiaceae</taxon>
        <taxon>Dioszegia</taxon>
    </lineage>
</organism>
<proteinExistence type="predicted"/>
<dbReference type="PANTHER" id="PTHR34154:SF3">
    <property type="entry name" value="ALKALI-SENSITIVE LINKAGE PROTEIN 1"/>
    <property type="match status" value="1"/>
</dbReference>
<dbReference type="GO" id="GO:0009277">
    <property type="term" value="C:fungal-type cell wall"/>
    <property type="evidence" value="ECO:0007669"/>
    <property type="project" value="TreeGrafter"/>
</dbReference>
<keyword evidence="1" id="KW-0732">Signal</keyword>
<dbReference type="InterPro" id="IPR017853">
    <property type="entry name" value="GH"/>
</dbReference>
<dbReference type="Pfam" id="PF11790">
    <property type="entry name" value="Glyco_hydro_cc"/>
    <property type="match status" value="1"/>
</dbReference>
<dbReference type="SUPFAM" id="SSF51445">
    <property type="entry name" value="(Trans)glycosidases"/>
    <property type="match status" value="1"/>
</dbReference>
<dbReference type="InterPro" id="IPR053183">
    <property type="entry name" value="ASL1"/>
</dbReference>
<dbReference type="AlphaFoldDB" id="A0AA38HC10"/>
<accession>A0AA38HC10</accession>
<dbReference type="GeneID" id="77725981"/>
<feature type="domain" description="Asl1-like glycosyl hydrolase catalytic" evidence="2">
    <location>
        <begin position="27"/>
        <end position="278"/>
    </location>
</feature>
<dbReference type="PANTHER" id="PTHR34154">
    <property type="entry name" value="ALKALI-SENSITIVE LINKAGE PROTEIN 1"/>
    <property type="match status" value="1"/>
</dbReference>
<evidence type="ECO:0000259" key="2">
    <source>
        <dbReference type="Pfam" id="PF11790"/>
    </source>
</evidence>
<evidence type="ECO:0000313" key="3">
    <source>
        <dbReference type="EMBL" id="KAI9637490.1"/>
    </source>
</evidence>
<evidence type="ECO:0000256" key="1">
    <source>
        <dbReference type="SAM" id="SignalP"/>
    </source>
</evidence>
<comment type="caution">
    <text evidence="3">The sequence shown here is derived from an EMBL/GenBank/DDBJ whole genome shotgun (WGS) entry which is preliminary data.</text>
</comment>
<dbReference type="GO" id="GO:0071966">
    <property type="term" value="P:fungal-type cell wall polysaccharide metabolic process"/>
    <property type="evidence" value="ECO:0007669"/>
    <property type="project" value="TreeGrafter"/>
</dbReference>
<reference evidence="3" key="1">
    <citation type="journal article" date="2022" name="G3 (Bethesda)">
        <title>High quality genome of the basidiomycete yeast Dioszegia hungarica PDD-24b-2 isolated from cloud water.</title>
        <authorList>
            <person name="Jarrige D."/>
            <person name="Haridas S."/>
            <person name="Bleykasten-Grosshans C."/>
            <person name="Joly M."/>
            <person name="Nadalig T."/>
            <person name="Sancelme M."/>
            <person name="Vuilleumier S."/>
            <person name="Grigoriev I.V."/>
            <person name="Amato P."/>
            <person name="Bringel F."/>
        </authorList>
    </citation>
    <scope>NUCLEOTIDE SEQUENCE</scope>
    <source>
        <strain evidence="3">PDD-24b-2</strain>
    </source>
</reference>
<gene>
    <name evidence="3" type="ORF">MKK02DRAFT_23762</name>
</gene>
<keyword evidence="3" id="KW-0378">Hydrolase</keyword>
<feature type="signal peptide" evidence="1">
    <location>
        <begin position="1"/>
        <end position="19"/>
    </location>
</feature>
<dbReference type="RefSeq" id="XP_052947267.1">
    <property type="nucleotide sequence ID" value="XM_053086780.1"/>
</dbReference>
<sequence length="342" mass="38037">MLKQLAFIAYLAVLPNACAFDRSSKRGLAWPNANWVPLSGFTAPSSRISSYYNWGPAPLPPTPTNPNPFPFIPMLWGCTPDYVDPFLSALSRNWDGQNLITDKAILGFNEPNLAAQANCSPGDAAEVWRRVLQPLKKKGYRLGSPAVTNGEDGRQWLDAWWAACQGGCDPDFMTVHWYDVDPGKFMNFVKDYWSAYRRPIWVTEYAPTNFTFSSAGTLIGEQPSYPQIQRFMDITNLWMDVVDYVERFFWFGAMYEMQGVVEDATLFDPRGKPSRTGALSSLGVQYAGSNGTAIGAQGSDGGTRPRWESGVWARVQTGNGSLGGWIFGTFISLYVAMMEGWS</sequence>
<dbReference type="GO" id="GO:0016787">
    <property type="term" value="F:hydrolase activity"/>
    <property type="evidence" value="ECO:0007669"/>
    <property type="project" value="UniProtKB-KW"/>
</dbReference>
<protein>
    <submittedName>
        <fullName evidence="3">Glycosyl hydrolase catalytic core-domain-containing protein</fullName>
    </submittedName>
</protein>
<feature type="chain" id="PRO_5041388634" evidence="1">
    <location>
        <begin position="20"/>
        <end position="342"/>
    </location>
</feature>